<dbReference type="GO" id="GO:0005829">
    <property type="term" value="C:cytosol"/>
    <property type="evidence" value="ECO:0007669"/>
    <property type="project" value="TreeGrafter"/>
</dbReference>
<feature type="domain" description="NADP-dependent oxidoreductase" evidence="1">
    <location>
        <begin position="20"/>
        <end position="309"/>
    </location>
</feature>
<keyword evidence="3" id="KW-1185">Reference proteome</keyword>
<gene>
    <name evidence="2" type="ORF">GCM10007977_062140</name>
</gene>
<proteinExistence type="predicted"/>
<organism evidence="2 3">
    <name type="scientific">Dactylosporangium sucinum</name>
    <dbReference type="NCBI Taxonomy" id="1424081"/>
    <lineage>
        <taxon>Bacteria</taxon>
        <taxon>Bacillati</taxon>
        <taxon>Actinomycetota</taxon>
        <taxon>Actinomycetes</taxon>
        <taxon>Micromonosporales</taxon>
        <taxon>Micromonosporaceae</taxon>
        <taxon>Dactylosporangium</taxon>
    </lineage>
</organism>
<dbReference type="InterPro" id="IPR023210">
    <property type="entry name" value="NADP_OxRdtase_dom"/>
</dbReference>
<dbReference type="SUPFAM" id="SSF51430">
    <property type="entry name" value="NAD(P)-linked oxidoreductase"/>
    <property type="match status" value="1"/>
</dbReference>
<dbReference type="Pfam" id="PF00248">
    <property type="entry name" value="Aldo_ket_red"/>
    <property type="match status" value="1"/>
</dbReference>
<dbReference type="PANTHER" id="PTHR42686">
    <property type="entry name" value="GH17980P-RELATED"/>
    <property type="match status" value="1"/>
</dbReference>
<dbReference type="AlphaFoldDB" id="A0A917U1M5"/>
<sequence>MPDNGSDRVRLADSSVRVSRLGLGCAPLANMYDVLSDEAASATVDAAWAGGVRYFDTAPHYGLGVSERRLGAALAGRPRAEYAISTKVGRLLVADPDGAGRSDDGFLVPADHRRVWDFSADGVRRSLEGSLHRLGVDRVDLVLLHDPEFHEQAAIDEGYPALQDLREQGVIGAIGAGSTQWEVLHRFVTRTDLDAVMIAGRYTLLEQPALDALLPACSTRGVAVLNAGVYNSGLLAQDAPDPSSRYDYRPVPAHLLARAQAIAAVCARHQTTLPAAALAFAAAHPAVACLVVGAATPGQAARNAALVAAPPAPAELWSDLFAEGLLRPNAPVPADGCPDG</sequence>
<comment type="caution">
    <text evidence="2">The sequence shown here is derived from an EMBL/GenBank/DDBJ whole genome shotgun (WGS) entry which is preliminary data.</text>
</comment>
<evidence type="ECO:0000313" key="2">
    <source>
        <dbReference type="EMBL" id="GGM52037.1"/>
    </source>
</evidence>
<dbReference type="EMBL" id="BMPI01000034">
    <property type="protein sequence ID" value="GGM52037.1"/>
    <property type="molecule type" value="Genomic_DNA"/>
</dbReference>
<reference evidence="2" key="1">
    <citation type="journal article" date="2014" name="Int. J. Syst. Evol. Microbiol.">
        <title>Complete genome sequence of Corynebacterium casei LMG S-19264T (=DSM 44701T), isolated from a smear-ripened cheese.</title>
        <authorList>
            <consortium name="US DOE Joint Genome Institute (JGI-PGF)"/>
            <person name="Walter F."/>
            <person name="Albersmeier A."/>
            <person name="Kalinowski J."/>
            <person name="Ruckert C."/>
        </authorList>
    </citation>
    <scope>NUCLEOTIDE SEQUENCE</scope>
    <source>
        <strain evidence="2">JCM 19831</strain>
    </source>
</reference>
<dbReference type="InterPro" id="IPR020471">
    <property type="entry name" value="AKR"/>
</dbReference>
<accession>A0A917U1M5</accession>
<dbReference type="GO" id="GO:0016491">
    <property type="term" value="F:oxidoreductase activity"/>
    <property type="evidence" value="ECO:0007669"/>
    <property type="project" value="InterPro"/>
</dbReference>
<dbReference type="PANTHER" id="PTHR42686:SF1">
    <property type="entry name" value="GH17980P-RELATED"/>
    <property type="match status" value="1"/>
</dbReference>
<dbReference type="CDD" id="cd19162">
    <property type="entry name" value="AKR_FDH"/>
    <property type="match status" value="1"/>
</dbReference>
<evidence type="ECO:0000259" key="1">
    <source>
        <dbReference type="Pfam" id="PF00248"/>
    </source>
</evidence>
<dbReference type="InterPro" id="IPR044477">
    <property type="entry name" value="FDH-like"/>
</dbReference>
<reference evidence="2" key="2">
    <citation type="submission" date="2020-09" db="EMBL/GenBank/DDBJ databases">
        <authorList>
            <person name="Sun Q."/>
            <person name="Ohkuma M."/>
        </authorList>
    </citation>
    <scope>NUCLEOTIDE SEQUENCE</scope>
    <source>
        <strain evidence="2">JCM 19831</strain>
    </source>
</reference>
<dbReference type="InterPro" id="IPR036812">
    <property type="entry name" value="NAD(P)_OxRdtase_dom_sf"/>
</dbReference>
<protein>
    <submittedName>
        <fullName evidence="2">Oxidoreductase</fullName>
    </submittedName>
</protein>
<evidence type="ECO:0000313" key="3">
    <source>
        <dbReference type="Proteomes" id="UP000642070"/>
    </source>
</evidence>
<name>A0A917U1M5_9ACTN</name>
<dbReference type="Proteomes" id="UP000642070">
    <property type="component" value="Unassembled WGS sequence"/>
</dbReference>
<dbReference type="Gene3D" id="3.20.20.100">
    <property type="entry name" value="NADP-dependent oxidoreductase domain"/>
    <property type="match status" value="1"/>
</dbReference>